<name>A0A1M6T0C0_9BACT</name>
<dbReference type="AlphaFoldDB" id="A0A1M6T0C0"/>
<organism evidence="2 3">
    <name type="scientific">Rhodothermus profundi</name>
    <dbReference type="NCBI Taxonomy" id="633813"/>
    <lineage>
        <taxon>Bacteria</taxon>
        <taxon>Pseudomonadati</taxon>
        <taxon>Rhodothermota</taxon>
        <taxon>Rhodothermia</taxon>
        <taxon>Rhodothermales</taxon>
        <taxon>Rhodothermaceae</taxon>
        <taxon>Rhodothermus</taxon>
    </lineage>
</organism>
<evidence type="ECO:0000259" key="1">
    <source>
        <dbReference type="Pfam" id="PF12705"/>
    </source>
</evidence>
<dbReference type="STRING" id="633813.SAMN04488087_1306"/>
<evidence type="ECO:0000313" key="3">
    <source>
        <dbReference type="Proteomes" id="UP000185812"/>
    </source>
</evidence>
<dbReference type="InterPro" id="IPR011335">
    <property type="entry name" value="Restrct_endonuc-II-like"/>
</dbReference>
<proteinExistence type="predicted"/>
<accession>A0A1M6T0C0</accession>
<dbReference type="InterPro" id="IPR027417">
    <property type="entry name" value="P-loop_NTPase"/>
</dbReference>
<keyword evidence="3" id="KW-1185">Reference proteome</keyword>
<reference evidence="3" key="1">
    <citation type="submission" date="2016-11" db="EMBL/GenBank/DDBJ databases">
        <authorList>
            <person name="Varghese N."/>
            <person name="Submissions S."/>
        </authorList>
    </citation>
    <scope>NUCLEOTIDE SEQUENCE [LARGE SCALE GENOMIC DNA]</scope>
    <source>
        <strain evidence="3">DSM 22212</strain>
    </source>
</reference>
<sequence length="926" mass="105052">MIRILPKGSPLVPAVLKVLDGQDRDWSHNLVIFPGRRPAHFLRKALVDSVGGSCIGPVVWAVQDWIDALAREALQLAGRWLEPMDACAVLFEVHQELPHRYGADRFDRVERFLPLGFRLLDTLETLYLGDVTPEQLRRVLPEEPLADYYARFYAQLEAKAYWTRARRIRTVAEQMESIDLSRYDRIVLAGLYAFSAAEARLFRQVLAQPQAIGLFLDGPGLSAQLQRLGVDAIPERAKPATDPVVQVYRAPDRHGQVLMLAEKLQQQRGQQGPLDVNTVVVLPAADALFPVLYHALAALPEDESYNVSLGYPLDRAPVVSFLRLLGTLATTRTPDGSYATAAYLRFLLHPYTKNLRLGRHADVTRILMHTLEEALMPQGAGTLRLEALEQNAEIFQQAAARVASLDESVTPTALQDHLRTIHDRTIRRLMQATSLSDWAERAIQVIDYVAHHSTAPQHPYFRPFADCLVELLETLAHSLLGAVRFDNLGDYWRVFESALQRQRVPLAGTPLQGLQILGLLETRGLQFDTVYVLDVNEEVLPEAPDPDPFLPDTVRMQLGLETRSDAYQLTRYYFENLVQGAREVHLFYTEHPRQGERSRFVEQMLWQWQQQHGTLEEEPWVQSIGYHLDLSCTSPEPIAKTSEVLSILRALRYSPTLLDTYLTCPLQFYYRAVLNLREPETLAQEPDSKEIGRLVHRILQRYFKPLCGRPLQEADLDPQRLREIVEACFAEAYGDQRSADLQLLQERVQHWGEALLAYQRQQLREASPVIIQALEKKLQGTWQGVQLEGFADRIERRGDRLVVLDYKTGQPPALQLDVLDPTDRKTWARAIGSFQLPLYRLLVAQQDGLDVDRVEAAYVAYQNGTIGETSLRVEAPAQWEAVLQVLRLVLEEIQAPDIPFAPTDALEQACPHCPYRTCCGTQWVSA</sequence>
<dbReference type="Proteomes" id="UP000185812">
    <property type="component" value="Unassembled WGS sequence"/>
</dbReference>
<dbReference type="Gene3D" id="3.40.50.300">
    <property type="entry name" value="P-loop containing nucleotide triphosphate hydrolases"/>
    <property type="match status" value="1"/>
</dbReference>
<dbReference type="SUPFAM" id="SSF52540">
    <property type="entry name" value="P-loop containing nucleoside triphosphate hydrolases"/>
    <property type="match status" value="1"/>
</dbReference>
<dbReference type="InterPro" id="IPR038726">
    <property type="entry name" value="PDDEXK_AddAB-type"/>
</dbReference>
<dbReference type="RefSeq" id="WP_178139390.1">
    <property type="nucleotide sequence ID" value="NZ_FRAU01000003.1"/>
</dbReference>
<dbReference type="Gene3D" id="3.90.320.10">
    <property type="match status" value="1"/>
</dbReference>
<dbReference type="SUPFAM" id="SSF52980">
    <property type="entry name" value="Restriction endonuclease-like"/>
    <property type="match status" value="1"/>
</dbReference>
<evidence type="ECO:0000313" key="2">
    <source>
        <dbReference type="EMBL" id="SHK50423.1"/>
    </source>
</evidence>
<gene>
    <name evidence="2" type="ORF">SAMN04488087_1306</name>
</gene>
<dbReference type="EMBL" id="FRAU01000003">
    <property type="protein sequence ID" value="SHK50423.1"/>
    <property type="molecule type" value="Genomic_DNA"/>
</dbReference>
<dbReference type="Pfam" id="PF12705">
    <property type="entry name" value="PDDEXK_1"/>
    <property type="match status" value="1"/>
</dbReference>
<feature type="domain" description="PD-(D/E)XK endonuclease-like" evidence="1">
    <location>
        <begin position="653"/>
        <end position="919"/>
    </location>
</feature>
<protein>
    <submittedName>
        <fullName evidence="2">PD-(D/E)XK nuclease superfamily protein</fullName>
    </submittedName>
</protein>
<dbReference type="InterPro" id="IPR011604">
    <property type="entry name" value="PDDEXK-like_dom_sf"/>
</dbReference>